<protein>
    <submittedName>
        <fullName evidence="1">Uncharacterized protein</fullName>
    </submittedName>
</protein>
<evidence type="ECO:0000313" key="1">
    <source>
        <dbReference type="EMBL" id="PUZ75100.1"/>
    </source>
</evidence>
<accession>A0A2T7F4T1</accession>
<organism evidence="1 2">
    <name type="scientific">Panicum hallii var. hallii</name>
    <dbReference type="NCBI Taxonomy" id="1504633"/>
    <lineage>
        <taxon>Eukaryota</taxon>
        <taxon>Viridiplantae</taxon>
        <taxon>Streptophyta</taxon>
        <taxon>Embryophyta</taxon>
        <taxon>Tracheophyta</taxon>
        <taxon>Spermatophyta</taxon>
        <taxon>Magnoliopsida</taxon>
        <taxon>Liliopsida</taxon>
        <taxon>Poales</taxon>
        <taxon>Poaceae</taxon>
        <taxon>PACMAD clade</taxon>
        <taxon>Panicoideae</taxon>
        <taxon>Panicodae</taxon>
        <taxon>Paniceae</taxon>
        <taxon>Panicinae</taxon>
        <taxon>Panicum</taxon>
        <taxon>Panicum sect. Panicum</taxon>
    </lineage>
</organism>
<dbReference type="Proteomes" id="UP000244336">
    <property type="component" value="Chromosome 1"/>
</dbReference>
<sequence length="199" mass="22146">MAAKAHKIGSICEVRRIVKDAETYEEHEFHLHEETALNDARQLWQIKLEELRRLVVGSDKRIGELVAVVDRLEAMLGAGGPGLPSSYDPKAYRGANPYMDVDQEIEDVGLEGHIDALRALMRETSPGSPPPGDAAQQRAAIEFNLAVRRMKRDVLTEMRNNLVEGIAELETNFLSQPTYLGCGAAEYVKFEDMPMLPGE</sequence>
<reference evidence="1 2" key="1">
    <citation type="submission" date="2018-04" db="EMBL/GenBank/DDBJ databases">
        <title>WGS assembly of Panicum hallii var. hallii HAL2.</title>
        <authorList>
            <person name="Lovell J."/>
            <person name="Jenkins J."/>
            <person name="Lowry D."/>
            <person name="Mamidi S."/>
            <person name="Sreedasyam A."/>
            <person name="Weng X."/>
            <person name="Barry K."/>
            <person name="Bonette J."/>
            <person name="Campitelli B."/>
            <person name="Daum C."/>
            <person name="Gordon S."/>
            <person name="Gould B."/>
            <person name="Lipzen A."/>
            <person name="MacQueen A."/>
            <person name="Palacio-Mejia J."/>
            <person name="Plott C."/>
            <person name="Shakirov E."/>
            <person name="Shu S."/>
            <person name="Yoshinaga Y."/>
            <person name="Zane M."/>
            <person name="Rokhsar D."/>
            <person name="Grimwood J."/>
            <person name="Schmutz J."/>
            <person name="Juenger T."/>
        </authorList>
    </citation>
    <scope>NUCLEOTIDE SEQUENCE [LARGE SCALE GENOMIC DNA]</scope>
    <source>
        <strain evidence="2">cv. HAL2</strain>
    </source>
</reference>
<dbReference type="Gramene" id="PUZ75100">
    <property type="protein sequence ID" value="PUZ75100"/>
    <property type="gene ID" value="GQ55_1G122000"/>
</dbReference>
<keyword evidence="2" id="KW-1185">Reference proteome</keyword>
<name>A0A2T7F4T1_9POAL</name>
<dbReference type="OrthoDB" id="682153at2759"/>
<gene>
    <name evidence="1" type="ORF">GQ55_1G122000</name>
</gene>
<dbReference type="AlphaFoldDB" id="A0A2T7F4T1"/>
<proteinExistence type="predicted"/>
<evidence type="ECO:0000313" key="2">
    <source>
        <dbReference type="Proteomes" id="UP000244336"/>
    </source>
</evidence>
<dbReference type="EMBL" id="CM009749">
    <property type="protein sequence ID" value="PUZ75100.1"/>
    <property type="molecule type" value="Genomic_DNA"/>
</dbReference>